<sequence>MVMPNPSARQVLELEGISEKLCEPLGWYLWLANAQGVHSLELLEADAEGRSCFLIRFFPSLAGHVLNCLSEEEKQLRQSELFDATGTPVQSDGRELDPELFAVGTFTLARHGNGEGSLEVVLTTMPGWTRTVSWTLYDTLVSALCHHLKFSALRGESVLAWDNQSWRVHCELAPSNEVSRKAGGATSILQEEWQDPWLNPVWWQPECLGISLHDVEYPE</sequence>
<dbReference type="EMBL" id="FORX01000008">
    <property type="protein sequence ID" value="SFJ85973.1"/>
    <property type="molecule type" value="Genomic_DNA"/>
</dbReference>
<dbReference type="AlphaFoldDB" id="A0A1I3UT33"/>
<dbReference type="Proteomes" id="UP000198635">
    <property type="component" value="Unassembled WGS sequence"/>
</dbReference>
<dbReference type="STRING" id="52560.SAMN04488082_108108"/>
<reference evidence="2" key="1">
    <citation type="submission" date="2016-10" db="EMBL/GenBank/DDBJ databases">
        <authorList>
            <person name="Varghese N."/>
            <person name="Submissions S."/>
        </authorList>
    </citation>
    <scope>NUCLEOTIDE SEQUENCE [LARGE SCALE GENOMIC DNA]</scope>
    <source>
        <strain evidence="2">DSM 5918</strain>
    </source>
</reference>
<protein>
    <submittedName>
        <fullName evidence="1">Uncharacterized protein</fullName>
    </submittedName>
</protein>
<evidence type="ECO:0000313" key="2">
    <source>
        <dbReference type="Proteomes" id="UP000198635"/>
    </source>
</evidence>
<evidence type="ECO:0000313" key="1">
    <source>
        <dbReference type="EMBL" id="SFJ85973.1"/>
    </source>
</evidence>
<proteinExistence type="predicted"/>
<gene>
    <name evidence="1" type="ORF">SAMN04488082_108108</name>
</gene>
<accession>A0A1I3UT33</accession>
<organism evidence="1 2">
    <name type="scientific">Desulfomicrobium apsheronum</name>
    <dbReference type="NCBI Taxonomy" id="52560"/>
    <lineage>
        <taxon>Bacteria</taxon>
        <taxon>Pseudomonadati</taxon>
        <taxon>Thermodesulfobacteriota</taxon>
        <taxon>Desulfovibrionia</taxon>
        <taxon>Desulfovibrionales</taxon>
        <taxon>Desulfomicrobiaceae</taxon>
        <taxon>Desulfomicrobium</taxon>
    </lineage>
</organism>
<keyword evidence="2" id="KW-1185">Reference proteome</keyword>
<name>A0A1I3UT33_9BACT</name>